<evidence type="ECO:0000313" key="3">
    <source>
        <dbReference type="Proteomes" id="UP000294593"/>
    </source>
</evidence>
<dbReference type="RefSeq" id="WP_133610082.1">
    <property type="nucleotide sequence ID" value="NZ_SNXW01000007.1"/>
</dbReference>
<evidence type="ECO:0000256" key="1">
    <source>
        <dbReference type="SAM" id="Phobius"/>
    </source>
</evidence>
<gene>
    <name evidence="2" type="ORF">EV672_107172</name>
</gene>
<sequence length="382" mass="39971">MRTPHTHASAHARAHTHGFTLVELMVGMALALITTVIIAQVVVSSEGQRRTTSSGSDAQVNGSIGLYTVSRDVQGAGYGIISHSAALGCPIQAKYGSAATLALTLAPVTITVNANGVPTLRTFSSGRSSFSVPMVVKANHAAVDTSFTVNSSTGVSNGDTMMAIPGSWSSTNWCTVFQVAGSGANVLSSTVVPNVTVTAGWNPASTASLMPTTGYPADTSYLVNLGSIVLREYTVASEALVMRELQANGTWGANQVLASGVVAMRVMYGKDTSTPKDGVVDQYDTTTPTAADDWSRVLSVRIAVVARSEVREKDAVTTADPGWDVGTATTVSGTAACSTGSERQCLTLTIPKPNATDTEWQHYRYKVYDTVVPLRNVVWSAV</sequence>
<accession>A0A4R6R6Z8</accession>
<dbReference type="GO" id="GO:0043683">
    <property type="term" value="P:type IV pilus assembly"/>
    <property type="evidence" value="ECO:0007669"/>
    <property type="project" value="InterPro"/>
</dbReference>
<dbReference type="PROSITE" id="PS00409">
    <property type="entry name" value="PROKAR_NTER_METHYL"/>
    <property type="match status" value="1"/>
</dbReference>
<dbReference type="InterPro" id="IPR032092">
    <property type="entry name" value="PilW"/>
</dbReference>
<keyword evidence="3" id="KW-1185">Reference proteome</keyword>
<dbReference type="Pfam" id="PF16074">
    <property type="entry name" value="PilW"/>
    <property type="match status" value="1"/>
</dbReference>
<dbReference type="EMBL" id="SNXW01000007">
    <property type="protein sequence ID" value="TDP81741.1"/>
    <property type="molecule type" value="Genomic_DNA"/>
</dbReference>
<reference evidence="2 3" key="1">
    <citation type="submission" date="2019-03" db="EMBL/GenBank/DDBJ databases">
        <title>Genomic Encyclopedia of Type Strains, Phase IV (KMG-IV): sequencing the most valuable type-strain genomes for metagenomic binning, comparative biology and taxonomic classification.</title>
        <authorList>
            <person name="Goeker M."/>
        </authorList>
    </citation>
    <scope>NUCLEOTIDE SEQUENCE [LARGE SCALE GENOMIC DNA]</scope>
    <source>
        <strain evidence="2 3">DSM 11901</strain>
    </source>
</reference>
<keyword evidence="1" id="KW-0812">Transmembrane</keyword>
<name>A0A4R6R6Z8_9BURK</name>
<keyword evidence="1" id="KW-0472">Membrane</keyword>
<comment type="caution">
    <text evidence="2">The sequence shown here is derived from an EMBL/GenBank/DDBJ whole genome shotgun (WGS) entry which is preliminary data.</text>
</comment>
<dbReference type="Pfam" id="PF07963">
    <property type="entry name" value="N_methyl"/>
    <property type="match status" value="1"/>
</dbReference>
<organism evidence="2 3">
    <name type="scientific">Aquabacterium commune</name>
    <dbReference type="NCBI Taxonomy" id="70586"/>
    <lineage>
        <taxon>Bacteria</taxon>
        <taxon>Pseudomonadati</taxon>
        <taxon>Pseudomonadota</taxon>
        <taxon>Betaproteobacteria</taxon>
        <taxon>Burkholderiales</taxon>
        <taxon>Aquabacterium</taxon>
    </lineage>
</organism>
<dbReference type="NCBIfam" id="TIGR02532">
    <property type="entry name" value="IV_pilin_GFxxxE"/>
    <property type="match status" value="1"/>
</dbReference>
<protein>
    <submittedName>
        <fullName evidence="2">Type IV pilus assembly protein PilW</fullName>
    </submittedName>
</protein>
<dbReference type="InterPro" id="IPR012902">
    <property type="entry name" value="N_methyl_site"/>
</dbReference>
<dbReference type="Proteomes" id="UP000294593">
    <property type="component" value="Unassembled WGS sequence"/>
</dbReference>
<evidence type="ECO:0000313" key="2">
    <source>
        <dbReference type="EMBL" id="TDP81741.1"/>
    </source>
</evidence>
<dbReference type="OrthoDB" id="8533459at2"/>
<proteinExistence type="predicted"/>
<keyword evidence="1" id="KW-1133">Transmembrane helix</keyword>
<dbReference type="AlphaFoldDB" id="A0A4R6R6Z8"/>
<feature type="transmembrane region" description="Helical" evidence="1">
    <location>
        <begin position="21"/>
        <end position="43"/>
    </location>
</feature>